<dbReference type="EC" id="3.5.-.-" evidence="1"/>
<sequence length="108" mass="11219">MTDGPALRTVRVTLDADQAAAGHDIGRQARIVLGRLNLQLQALECAMANVVCLTVRVTDIGHMGEVYELIDPLEDTGDLPPGSAVVVPALSPPGALLELEAVIALPAS</sequence>
<evidence type="ECO:0000313" key="1">
    <source>
        <dbReference type="EMBL" id="MFC4638391.1"/>
    </source>
</evidence>
<dbReference type="CDD" id="cd00448">
    <property type="entry name" value="YjgF_YER057c_UK114_family"/>
    <property type="match status" value="1"/>
</dbReference>
<keyword evidence="2" id="KW-1185">Reference proteome</keyword>
<dbReference type="Pfam" id="PF01042">
    <property type="entry name" value="Ribonuc_L-PSP"/>
    <property type="match status" value="1"/>
</dbReference>
<protein>
    <submittedName>
        <fullName evidence="1">RidA family protein</fullName>
        <ecNumber evidence="1">3.5.-.-</ecNumber>
    </submittedName>
</protein>
<dbReference type="Proteomes" id="UP001595952">
    <property type="component" value="Unassembled WGS sequence"/>
</dbReference>
<name>A0ABV9I9T5_9DEIO</name>
<comment type="caution">
    <text evidence="1">The sequence shown here is derived from an EMBL/GenBank/DDBJ whole genome shotgun (WGS) entry which is preliminary data.</text>
</comment>
<dbReference type="SUPFAM" id="SSF55298">
    <property type="entry name" value="YjgF-like"/>
    <property type="match status" value="1"/>
</dbReference>
<proteinExistence type="predicted"/>
<dbReference type="InterPro" id="IPR035959">
    <property type="entry name" value="RutC-like_sf"/>
</dbReference>
<accession>A0ABV9I9T5</accession>
<organism evidence="1 2">
    <name type="scientific">Deinococcus hohokamensis</name>
    <dbReference type="NCBI Taxonomy" id="309883"/>
    <lineage>
        <taxon>Bacteria</taxon>
        <taxon>Thermotogati</taxon>
        <taxon>Deinococcota</taxon>
        <taxon>Deinococci</taxon>
        <taxon>Deinococcales</taxon>
        <taxon>Deinococcaceae</taxon>
        <taxon>Deinococcus</taxon>
    </lineage>
</organism>
<dbReference type="InterPro" id="IPR006175">
    <property type="entry name" value="YjgF/YER057c/UK114"/>
</dbReference>
<dbReference type="EMBL" id="JBHSEI010000005">
    <property type="protein sequence ID" value="MFC4638391.1"/>
    <property type="molecule type" value="Genomic_DNA"/>
</dbReference>
<keyword evidence="1" id="KW-0378">Hydrolase</keyword>
<reference evidence="2" key="1">
    <citation type="journal article" date="2019" name="Int. J. Syst. Evol. Microbiol.">
        <title>The Global Catalogue of Microorganisms (GCM) 10K type strain sequencing project: providing services to taxonomists for standard genome sequencing and annotation.</title>
        <authorList>
            <consortium name="The Broad Institute Genomics Platform"/>
            <consortium name="The Broad Institute Genome Sequencing Center for Infectious Disease"/>
            <person name="Wu L."/>
            <person name="Ma J."/>
        </authorList>
    </citation>
    <scope>NUCLEOTIDE SEQUENCE [LARGE SCALE GENOMIC DNA]</scope>
    <source>
        <strain evidence="2">CCUG 55995</strain>
    </source>
</reference>
<gene>
    <name evidence="1" type="ORF">ACFO0D_08535</name>
</gene>
<dbReference type="Gene3D" id="3.30.1330.40">
    <property type="entry name" value="RutC-like"/>
    <property type="match status" value="1"/>
</dbReference>
<dbReference type="RefSeq" id="WP_380061397.1">
    <property type="nucleotide sequence ID" value="NZ_JBHSEI010000005.1"/>
</dbReference>
<evidence type="ECO:0000313" key="2">
    <source>
        <dbReference type="Proteomes" id="UP001595952"/>
    </source>
</evidence>
<dbReference type="GO" id="GO:0016787">
    <property type="term" value="F:hydrolase activity"/>
    <property type="evidence" value="ECO:0007669"/>
    <property type="project" value="UniProtKB-KW"/>
</dbReference>